<feature type="transmembrane region" description="Helical" evidence="1">
    <location>
        <begin position="116"/>
        <end position="139"/>
    </location>
</feature>
<dbReference type="AlphaFoldDB" id="A0A2P4R838"/>
<sequence length="225" mass="25532">MKVKILLKNYLQMFFQNYLYLTILFTIIVFGLTADPLLQIGSIKKYNLLVLGMFFLSLFSTMNLYYNDSRQNKYLKQKVNSYWADALSQFLMALIVNVFSGILVFVFSLILSQNLLLDVVGIITLISVGMLGSAIATLFKTQWYNHPSLGQVGILVFIYLALSGSVISMLDYVEWLLPPLSKIIVTLQKNGSIQQLLPITGQVILYALVLYGISVFCYKNSKKFK</sequence>
<dbReference type="EMBL" id="PPWZ01000020">
    <property type="protein sequence ID" value="POH37395.1"/>
    <property type="molecule type" value="Genomic_DNA"/>
</dbReference>
<feature type="transmembrane region" description="Helical" evidence="1">
    <location>
        <begin position="46"/>
        <end position="66"/>
    </location>
</feature>
<proteinExistence type="predicted"/>
<evidence type="ECO:0000313" key="2">
    <source>
        <dbReference type="EMBL" id="POH37395.1"/>
    </source>
</evidence>
<organism evidence="2">
    <name type="scientific">Companilactobacillus formosensis</name>
    <dbReference type="NCBI Taxonomy" id="1617889"/>
    <lineage>
        <taxon>Bacteria</taxon>
        <taxon>Bacillati</taxon>
        <taxon>Bacillota</taxon>
        <taxon>Bacilli</taxon>
        <taxon>Lactobacillales</taxon>
        <taxon>Lactobacillaceae</taxon>
        <taxon>Companilactobacillus</taxon>
    </lineage>
</organism>
<name>A0A2P4R838_9LACO</name>
<keyword evidence="1" id="KW-0472">Membrane</keyword>
<gene>
    <name evidence="2" type="ORF">C2R26_03325</name>
</gene>
<keyword evidence="1" id="KW-1133">Transmembrane helix</keyword>
<keyword evidence="1" id="KW-0812">Transmembrane</keyword>
<reference evidence="2" key="1">
    <citation type="submission" date="2018-01" db="EMBL/GenBank/DDBJ databases">
        <title>Genome sequnecing of Lactobacillus formosensis KACC 18721.</title>
        <authorList>
            <person name="Kim S.-J."/>
            <person name="Heo J."/>
        </authorList>
    </citation>
    <scope>NUCLEOTIDE SEQUENCE</scope>
    <source>
        <strain evidence="2">KACC 18721</strain>
    </source>
</reference>
<protein>
    <submittedName>
        <fullName evidence="2">Uncharacterized protein</fullName>
    </submittedName>
</protein>
<comment type="caution">
    <text evidence="2">The sequence shown here is derived from an EMBL/GenBank/DDBJ whole genome shotgun (WGS) entry which is preliminary data.</text>
</comment>
<evidence type="ECO:0000256" key="1">
    <source>
        <dbReference type="SAM" id="Phobius"/>
    </source>
</evidence>
<feature type="transmembrane region" description="Helical" evidence="1">
    <location>
        <begin position="87"/>
        <end position="110"/>
    </location>
</feature>
<accession>A0A2P4R838</accession>
<feature type="transmembrane region" description="Helical" evidence="1">
    <location>
        <begin position="12"/>
        <end position="34"/>
    </location>
</feature>
<feature type="transmembrane region" description="Helical" evidence="1">
    <location>
        <begin position="151"/>
        <end position="170"/>
    </location>
</feature>
<feature type="transmembrane region" description="Helical" evidence="1">
    <location>
        <begin position="199"/>
        <end position="218"/>
    </location>
</feature>